<protein>
    <submittedName>
        <fullName evidence="3">Nuclear transport factor 2 family protein</fullName>
    </submittedName>
</protein>
<accession>A0ABW2WV29</accession>
<sequence length="141" mass="15039">MTDPSPGVAAAVEGELRLLDPVVRASADLLSQVLHPDYREIDSSGRVWDRDTMIASLTAADAPRAGQMTASRMSGIQLADDLVHLTYDTETKGHLAHRSSVWRLTESGWELYYHQATPFGSATDAGPDTGQDAGPDTGTSG</sequence>
<evidence type="ECO:0000313" key="4">
    <source>
        <dbReference type="Proteomes" id="UP001596915"/>
    </source>
</evidence>
<comment type="caution">
    <text evidence="3">The sequence shown here is derived from an EMBL/GenBank/DDBJ whole genome shotgun (WGS) entry which is preliminary data.</text>
</comment>
<dbReference type="Proteomes" id="UP001596915">
    <property type="component" value="Unassembled WGS sequence"/>
</dbReference>
<feature type="domain" description="DUF4440" evidence="2">
    <location>
        <begin position="15"/>
        <end position="110"/>
    </location>
</feature>
<dbReference type="Pfam" id="PF14534">
    <property type="entry name" value="DUF4440"/>
    <property type="match status" value="1"/>
</dbReference>
<feature type="region of interest" description="Disordered" evidence="1">
    <location>
        <begin position="120"/>
        <end position="141"/>
    </location>
</feature>
<evidence type="ECO:0000259" key="2">
    <source>
        <dbReference type="Pfam" id="PF14534"/>
    </source>
</evidence>
<dbReference type="Gene3D" id="3.10.450.50">
    <property type="match status" value="1"/>
</dbReference>
<evidence type="ECO:0000313" key="3">
    <source>
        <dbReference type="EMBL" id="MFD0624181.1"/>
    </source>
</evidence>
<keyword evidence="4" id="KW-1185">Reference proteome</keyword>
<evidence type="ECO:0000256" key="1">
    <source>
        <dbReference type="SAM" id="MobiDB-lite"/>
    </source>
</evidence>
<reference evidence="4" key="1">
    <citation type="journal article" date="2019" name="Int. J. Syst. Evol. Microbiol.">
        <title>The Global Catalogue of Microorganisms (GCM) 10K type strain sequencing project: providing services to taxonomists for standard genome sequencing and annotation.</title>
        <authorList>
            <consortium name="The Broad Institute Genomics Platform"/>
            <consortium name="The Broad Institute Genome Sequencing Center for Infectious Disease"/>
            <person name="Wu L."/>
            <person name="Ma J."/>
        </authorList>
    </citation>
    <scope>NUCLEOTIDE SEQUENCE [LARGE SCALE GENOMIC DNA]</scope>
    <source>
        <strain evidence="4">JCM 12607</strain>
    </source>
</reference>
<dbReference type="InterPro" id="IPR032710">
    <property type="entry name" value="NTF2-like_dom_sf"/>
</dbReference>
<dbReference type="InterPro" id="IPR027843">
    <property type="entry name" value="DUF4440"/>
</dbReference>
<dbReference type="EMBL" id="JBHTGL010000008">
    <property type="protein sequence ID" value="MFD0624181.1"/>
    <property type="molecule type" value="Genomic_DNA"/>
</dbReference>
<organism evidence="3 4">
    <name type="scientific">Streptomyces sanglieri</name>
    <dbReference type="NCBI Taxonomy" id="193460"/>
    <lineage>
        <taxon>Bacteria</taxon>
        <taxon>Bacillati</taxon>
        <taxon>Actinomycetota</taxon>
        <taxon>Actinomycetes</taxon>
        <taxon>Kitasatosporales</taxon>
        <taxon>Streptomycetaceae</taxon>
        <taxon>Streptomyces</taxon>
    </lineage>
</organism>
<proteinExistence type="predicted"/>
<dbReference type="SUPFAM" id="SSF54427">
    <property type="entry name" value="NTF2-like"/>
    <property type="match status" value="1"/>
</dbReference>
<name>A0ABW2WV29_9ACTN</name>
<gene>
    <name evidence="3" type="ORF">ACFQ2K_16780</name>
</gene>